<feature type="transmembrane region" description="Helical" evidence="1">
    <location>
        <begin position="44"/>
        <end position="64"/>
    </location>
</feature>
<feature type="transmembrane region" description="Helical" evidence="1">
    <location>
        <begin position="71"/>
        <end position="92"/>
    </location>
</feature>
<keyword evidence="1" id="KW-0812">Transmembrane</keyword>
<reference evidence="2" key="2">
    <citation type="submission" date="2025-09" db="UniProtKB">
        <authorList>
            <consortium name="Ensembl"/>
        </authorList>
    </citation>
    <scope>IDENTIFICATION</scope>
</reference>
<evidence type="ECO:0000256" key="1">
    <source>
        <dbReference type="SAM" id="Phobius"/>
    </source>
</evidence>
<dbReference type="Pfam" id="PF16311">
    <property type="entry name" value="TMEM100"/>
    <property type="match status" value="1"/>
</dbReference>
<dbReference type="OMA" id="CGSCMLA"/>
<keyword evidence="1" id="KW-1133">Transmembrane helix</keyword>
<sequence>ELDPLICELYKELKSTMATRMETLDPSALSDVTSTVAYDRKSEAVILPGGVVSVAGITVVTGGAELSCGSCMLAFGFWGTLVGFSCVAVGLWDQLNQFRGRTSHLLGLGLVILSLSFVVVGSVLVFYLLTRKKREMTRGEREDGKQVLVETGRVIKKVTV</sequence>
<protein>
    <recommendedName>
        <fullName evidence="4">Transmembrane protein 100</fullName>
    </recommendedName>
</protein>
<dbReference type="InterPro" id="IPR032536">
    <property type="entry name" value="TMEM100"/>
</dbReference>
<evidence type="ECO:0008006" key="4">
    <source>
        <dbReference type="Google" id="ProtNLM"/>
    </source>
</evidence>
<keyword evidence="1" id="KW-0472">Membrane</keyword>
<evidence type="ECO:0000313" key="2">
    <source>
        <dbReference type="Ensembl" id="ENSMMOP00000021847.1"/>
    </source>
</evidence>
<dbReference type="Ensembl" id="ENSMMOT00000022211.1">
    <property type="protein sequence ID" value="ENSMMOP00000021847.1"/>
    <property type="gene ID" value="ENSMMOG00000016616.1"/>
</dbReference>
<dbReference type="Proteomes" id="UP000261620">
    <property type="component" value="Unplaced"/>
</dbReference>
<keyword evidence="3" id="KW-1185">Reference proteome</keyword>
<name>A0A3Q4BMU5_MOLML</name>
<proteinExistence type="predicted"/>
<organism evidence="2 3">
    <name type="scientific">Mola mola</name>
    <name type="common">Ocean sunfish</name>
    <name type="synonym">Tetraodon mola</name>
    <dbReference type="NCBI Taxonomy" id="94237"/>
    <lineage>
        <taxon>Eukaryota</taxon>
        <taxon>Metazoa</taxon>
        <taxon>Chordata</taxon>
        <taxon>Craniata</taxon>
        <taxon>Vertebrata</taxon>
        <taxon>Euteleostomi</taxon>
        <taxon>Actinopterygii</taxon>
        <taxon>Neopterygii</taxon>
        <taxon>Teleostei</taxon>
        <taxon>Neoteleostei</taxon>
        <taxon>Acanthomorphata</taxon>
        <taxon>Eupercaria</taxon>
        <taxon>Tetraodontiformes</taxon>
        <taxon>Molidae</taxon>
        <taxon>Mola</taxon>
    </lineage>
</organism>
<evidence type="ECO:0000313" key="3">
    <source>
        <dbReference type="Proteomes" id="UP000261620"/>
    </source>
</evidence>
<accession>A0A3Q4BMU5</accession>
<feature type="transmembrane region" description="Helical" evidence="1">
    <location>
        <begin position="104"/>
        <end position="129"/>
    </location>
</feature>
<dbReference type="AlphaFoldDB" id="A0A3Q4BMU5"/>
<reference evidence="2" key="1">
    <citation type="submission" date="2025-08" db="UniProtKB">
        <authorList>
            <consortium name="Ensembl"/>
        </authorList>
    </citation>
    <scope>IDENTIFICATION</scope>
</reference>